<dbReference type="InterPro" id="IPR013324">
    <property type="entry name" value="RNA_pol_sigma_r3/r4-like"/>
</dbReference>
<dbReference type="InterPro" id="IPR013325">
    <property type="entry name" value="RNA_pol_sigma_r2"/>
</dbReference>
<evidence type="ECO:0000256" key="2">
    <source>
        <dbReference type="ARBA" id="ARBA00023015"/>
    </source>
</evidence>
<dbReference type="InterPro" id="IPR011517">
    <property type="entry name" value="RNA_pol_sigma70_ECF-like"/>
</dbReference>
<reference evidence="6 7" key="1">
    <citation type="submission" date="2022-05" db="EMBL/GenBank/DDBJ databases">
        <title>Luteimonas sp. SX5, whole genome shotgun sequencing project.</title>
        <authorList>
            <person name="Zhao G."/>
            <person name="Shen L."/>
        </authorList>
    </citation>
    <scope>NUCLEOTIDE SEQUENCE [LARGE SCALE GENOMIC DNA]</scope>
    <source>
        <strain evidence="6 7">SX5</strain>
    </source>
</reference>
<dbReference type="SUPFAM" id="SSF88946">
    <property type="entry name" value="Sigma2 domain of RNA polymerase sigma factors"/>
    <property type="match status" value="1"/>
</dbReference>
<evidence type="ECO:0000256" key="1">
    <source>
        <dbReference type="ARBA" id="ARBA00010641"/>
    </source>
</evidence>
<dbReference type="RefSeq" id="WP_249474074.1">
    <property type="nucleotide sequence ID" value="NZ_JAMBEP010000001.1"/>
</dbReference>
<dbReference type="Pfam" id="PF07638">
    <property type="entry name" value="Sigma70_ECF"/>
    <property type="match status" value="1"/>
</dbReference>
<feature type="domain" description="RNA polymerase sigma-70 ECF-like HTH" evidence="5">
    <location>
        <begin position="17"/>
        <end position="185"/>
    </location>
</feature>
<dbReference type="PANTHER" id="PTHR43133:SF39">
    <property type="entry name" value="SIMILAR TO RNA POLYMERASE SIGMA-E FACTOR"/>
    <property type="match status" value="1"/>
</dbReference>
<dbReference type="PANTHER" id="PTHR43133">
    <property type="entry name" value="RNA POLYMERASE ECF-TYPE SIGMA FACTO"/>
    <property type="match status" value="1"/>
</dbReference>
<evidence type="ECO:0000313" key="7">
    <source>
        <dbReference type="Proteomes" id="UP001431217"/>
    </source>
</evidence>
<dbReference type="InterPro" id="IPR039425">
    <property type="entry name" value="RNA_pol_sigma-70-like"/>
</dbReference>
<gene>
    <name evidence="6" type="ORF">M2650_10650</name>
</gene>
<evidence type="ECO:0000256" key="3">
    <source>
        <dbReference type="ARBA" id="ARBA00023082"/>
    </source>
</evidence>
<dbReference type="NCBIfam" id="TIGR02999">
    <property type="entry name" value="Sig-70_X6"/>
    <property type="match status" value="1"/>
</dbReference>
<keyword evidence="4" id="KW-0804">Transcription</keyword>
<keyword evidence="7" id="KW-1185">Reference proteome</keyword>
<evidence type="ECO:0000259" key="5">
    <source>
        <dbReference type="Pfam" id="PF07638"/>
    </source>
</evidence>
<organism evidence="6 7">
    <name type="scientific">Luteimonas galliterrae</name>
    <dbReference type="NCBI Taxonomy" id="2940486"/>
    <lineage>
        <taxon>Bacteria</taxon>
        <taxon>Pseudomonadati</taxon>
        <taxon>Pseudomonadota</taxon>
        <taxon>Gammaproteobacteria</taxon>
        <taxon>Lysobacterales</taxon>
        <taxon>Lysobacteraceae</taxon>
        <taxon>Luteimonas</taxon>
    </lineage>
</organism>
<dbReference type="InterPro" id="IPR036388">
    <property type="entry name" value="WH-like_DNA-bd_sf"/>
</dbReference>
<name>A0ABT0MJQ7_9GAMM</name>
<comment type="similarity">
    <text evidence="1">Belongs to the sigma-70 factor family. ECF subfamily.</text>
</comment>
<dbReference type="SUPFAM" id="SSF88659">
    <property type="entry name" value="Sigma3 and sigma4 domains of RNA polymerase sigma factors"/>
    <property type="match status" value="1"/>
</dbReference>
<dbReference type="InterPro" id="IPR053812">
    <property type="entry name" value="HTH_Sigma70_ECF-like"/>
</dbReference>
<dbReference type="Proteomes" id="UP001431217">
    <property type="component" value="Unassembled WGS sequence"/>
</dbReference>
<sequence>MEYDKRSSDAELDATADTEVVAQQQLSQEIYYQLRLIARRQLRGKSHTELNTTALVHEAYLRIVDSGDRQDSLQRARFLAIASTTMRNLLIDHVRKRKRVKHGGDLIQMTLEPEIGGKELSQVDVLAIEDALIALSRVDPRLVNVVECRFYAGMDYDEIAMAHNVSERTARRDWRRARAFLKARLGDALA</sequence>
<evidence type="ECO:0000313" key="6">
    <source>
        <dbReference type="EMBL" id="MCL1635088.1"/>
    </source>
</evidence>
<protein>
    <submittedName>
        <fullName evidence="6">ECF-type sigma factor</fullName>
    </submittedName>
</protein>
<dbReference type="EMBL" id="JAMBEP010000001">
    <property type="protein sequence ID" value="MCL1635088.1"/>
    <property type="molecule type" value="Genomic_DNA"/>
</dbReference>
<proteinExistence type="inferred from homology"/>
<dbReference type="NCBIfam" id="TIGR02937">
    <property type="entry name" value="sigma70-ECF"/>
    <property type="match status" value="1"/>
</dbReference>
<evidence type="ECO:0000256" key="4">
    <source>
        <dbReference type="ARBA" id="ARBA00023163"/>
    </source>
</evidence>
<accession>A0ABT0MJQ7</accession>
<keyword evidence="2" id="KW-0805">Transcription regulation</keyword>
<dbReference type="Gene3D" id="1.10.10.10">
    <property type="entry name" value="Winged helix-like DNA-binding domain superfamily/Winged helix DNA-binding domain"/>
    <property type="match status" value="1"/>
</dbReference>
<dbReference type="InterPro" id="IPR014284">
    <property type="entry name" value="RNA_pol_sigma-70_dom"/>
</dbReference>
<comment type="caution">
    <text evidence="6">The sequence shown here is derived from an EMBL/GenBank/DDBJ whole genome shotgun (WGS) entry which is preliminary data.</text>
</comment>
<keyword evidence="3" id="KW-0731">Sigma factor</keyword>